<sequence length="85" mass="9603">MHSSSSNRLWTKSGLFPVQLCCSLRASEGRLFERHVWLTRWGIKINVLQGLEIGNCRHLARICRKAKHRSLNSLANPACTSLETG</sequence>
<name>L0NB50_9HYPH</name>
<keyword evidence="2" id="KW-1185">Reference proteome</keyword>
<dbReference type="AlphaFoldDB" id="L0NB50"/>
<dbReference type="EMBL" id="FO082820">
    <property type="protein sequence ID" value="CCF18313.1"/>
    <property type="molecule type" value="Genomic_DNA"/>
</dbReference>
<protein>
    <submittedName>
        <fullName evidence="1">Uncharacterized protein</fullName>
    </submittedName>
</protein>
<organism evidence="1 2">
    <name type="scientific">Pseudorhizobium banfieldiae</name>
    <dbReference type="NCBI Taxonomy" id="1125847"/>
    <lineage>
        <taxon>Bacteria</taxon>
        <taxon>Pseudomonadati</taxon>
        <taxon>Pseudomonadota</taxon>
        <taxon>Alphaproteobacteria</taxon>
        <taxon>Hyphomicrobiales</taxon>
        <taxon>Rhizobiaceae</taxon>
        <taxon>Rhizobium/Agrobacterium group</taxon>
        <taxon>Pseudorhizobium</taxon>
    </lineage>
</organism>
<evidence type="ECO:0000313" key="1">
    <source>
        <dbReference type="EMBL" id="CCF18313.1"/>
    </source>
</evidence>
<proteinExistence type="predicted"/>
<reference evidence="1 2" key="1">
    <citation type="journal article" date="2013" name="Genome Biol. Evol.">
        <title>Life in an arsenic-containing gold mine: genome and physiology of the autotrophic arsenite-oxidizing bacterium rhizobium sp. NT-26.</title>
        <authorList>
            <person name="Andres J."/>
            <person name="Arsene-Ploetze F."/>
            <person name="Barbe V."/>
            <person name="Brochier-Armanet C."/>
            <person name="Cleiss-Arnold J."/>
            <person name="Coppee J.Y."/>
            <person name="Dillies M.A."/>
            <person name="Geist"/>
            <person name="L"/>
            <person name="Joublin A."/>
            <person name="Koechler S."/>
            <person name="Lassalle F."/>
            <person name="Marchal M."/>
            <person name="Medigue C."/>
            <person name="Muller D."/>
            <person name="Nesme X."/>
            <person name="Plewniak F."/>
            <person name="Proux C."/>
            <person name="Ramirez-Bahena M.H."/>
            <person name="Schenowitz C."/>
            <person name="Sismeiro O."/>
            <person name="Vallenet D."/>
            <person name="Santini J.M."/>
            <person name="Bertin P.N."/>
        </authorList>
    </citation>
    <scope>NUCLEOTIDE SEQUENCE [LARGE SCALE GENOMIC DNA]</scope>
    <source>
        <strain evidence="1 2">NT-26</strain>
    </source>
</reference>
<dbReference type="Proteomes" id="UP000010792">
    <property type="component" value="Chromosome"/>
</dbReference>
<dbReference type="KEGG" id="rht:NT26_0589"/>
<gene>
    <name evidence="1" type="ORF">NT26_0589</name>
</gene>
<evidence type="ECO:0000313" key="2">
    <source>
        <dbReference type="Proteomes" id="UP000010792"/>
    </source>
</evidence>
<accession>L0NB50</accession>
<dbReference type="STRING" id="1125847.NT26_0589"/>